<gene>
    <name evidence="6" type="ORF">ACA1_184090</name>
</gene>
<feature type="transmembrane region" description="Helical" evidence="5">
    <location>
        <begin position="459"/>
        <end position="481"/>
    </location>
</feature>
<feature type="transmembrane region" description="Helical" evidence="5">
    <location>
        <begin position="12"/>
        <end position="45"/>
    </location>
</feature>
<dbReference type="STRING" id="1257118.L8H9R2"/>
<keyword evidence="2 5" id="KW-0812">Transmembrane</keyword>
<dbReference type="GO" id="GO:0031464">
    <property type="term" value="C:Cul4A-RING E3 ubiquitin ligase complex"/>
    <property type="evidence" value="ECO:0007669"/>
    <property type="project" value="TreeGrafter"/>
</dbReference>
<keyword evidence="7" id="KW-1185">Reference proteome</keyword>
<keyword evidence="4 5" id="KW-0472">Membrane</keyword>
<proteinExistence type="predicted"/>
<dbReference type="Proteomes" id="UP000011083">
    <property type="component" value="Unassembled WGS sequence"/>
</dbReference>
<protein>
    <recommendedName>
        <fullName evidence="8">Sulfite exporter TauE/SafE</fullName>
    </recommendedName>
</protein>
<sequence length="512" mass="55029">MAELLFGWRLYLGTGLAFVGGALSGAVGIGGGGIYVPVLILIVGYTAKEAIPLSKVTVAGVAISSFLVNVLRRHPRAPWRALVDYDVAMVMTPTTLLGTTVGVLVYVILPEWLILILLILVLGLVDYRTFVAAIKLWKKEKVAKEAERQNRVMTVNPTADSIDRGVDMPGGADGGSGGHHHPTAFPYGKESLGVAHAKGLAHSLHGAVSSSVNDDNDITPEQEALLDKEAQQPVVRYFNNVEKSKSKSKGGGGGGIVVLNKPETCMPLWCYDAVKFLYLAIVWCIMFAIVFVRGGGESDESYLGIVKCSMYFWILWGVMFPIMLGFMVLSCIIARLIYSYRKRNGWPFIEGDVQWSVKSLFLIPFAGTIGGTAAGFLGIGSGMVNGPVMLEIGMTPEVATATSSFIIVFTALSTVSQYFIIGALNWQPALWFFVLGVLAAVVGQYGVQYVVKRFNKSSIISFLLAFVIAGSGVAMIVTGALQIADEGITGFADLCELNHHNATHNATAAFYH</sequence>
<dbReference type="PANTHER" id="PTHR14255:SF3">
    <property type="entry name" value="SULFITE EXPORTER TAUE_SAFE FAMILY PROTEIN 5-RELATED"/>
    <property type="match status" value="1"/>
</dbReference>
<dbReference type="RefSeq" id="XP_004346007.1">
    <property type="nucleotide sequence ID" value="XM_004345957.1"/>
</dbReference>
<evidence type="ECO:0000313" key="7">
    <source>
        <dbReference type="Proteomes" id="UP000011083"/>
    </source>
</evidence>
<dbReference type="AlphaFoldDB" id="L8H9R2"/>
<evidence type="ECO:0000256" key="1">
    <source>
        <dbReference type="ARBA" id="ARBA00004141"/>
    </source>
</evidence>
<dbReference type="InterPro" id="IPR002781">
    <property type="entry name" value="TM_pro_TauE-like"/>
</dbReference>
<dbReference type="EMBL" id="KB007904">
    <property type="protein sequence ID" value="ELR21463.1"/>
    <property type="molecule type" value="Genomic_DNA"/>
</dbReference>
<dbReference type="Pfam" id="PF01925">
    <property type="entry name" value="TauE"/>
    <property type="match status" value="2"/>
</dbReference>
<dbReference type="OrthoDB" id="434519at2759"/>
<comment type="subcellular location">
    <subcellularLocation>
        <location evidence="1">Membrane</location>
        <topology evidence="1">Multi-pass membrane protein</topology>
    </subcellularLocation>
</comment>
<feature type="transmembrane region" description="Helical" evidence="5">
    <location>
        <begin position="83"/>
        <end position="106"/>
    </location>
</feature>
<feature type="transmembrane region" description="Helical" evidence="5">
    <location>
        <begin position="313"/>
        <end position="338"/>
    </location>
</feature>
<dbReference type="VEuPathDB" id="AmoebaDB:ACA1_184090"/>
<dbReference type="GO" id="GO:0016020">
    <property type="term" value="C:membrane"/>
    <property type="evidence" value="ECO:0007669"/>
    <property type="project" value="UniProtKB-SubCell"/>
</dbReference>
<dbReference type="OMA" id="MIVWISG"/>
<name>L8H9R2_ACACF</name>
<feature type="transmembrane region" description="Helical" evidence="5">
    <location>
        <begin position="399"/>
        <end position="421"/>
    </location>
</feature>
<dbReference type="KEGG" id="acan:ACA1_184090"/>
<feature type="transmembrane region" description="Helical" evidence="5">
    <location>
        <begin position="428"/>
        <end position="447"/>
    </location>
</feature>
<evidence type="ECO:0000256" key="2">
    <source>
        <dbReference type="ARBA" id="ARBA00022692"/>
    </source>
</evidence>
<keyword evidence="3 5" id="KW-1133">Transmembrane helix</keyword>
<dbReference type="GO" id="GO:0016567">
    <property type="term" value="P:protein ubiquitination"/>
    <property type="evidence" value="ECO:0007669"/>
    <property type="project" value="TreeGrafter"/>
</dbReference>
<evidence type="ECO:0000256" key="3">
    <source>
        <dbReference type="ARBA" id="ARBA00022989"/>
    </source>
</evidence>
<evidence type="ECO:0008006" key="8">
    <source>
        <dbReference type="Google" id="ProtNLM"/>
    </source>
</evidence>
<feature type="transmembrane region" description="Helical" evidence="5">
    <location>
        <begin position="51"/>
        <end position="71"/>
    </location>
</feature>
<feature type="transmembrane region" description="Helical" evidence="5">
    <location>
        <begin position="112"/>
        <end position="134"/>
    </location>
</feature>
<evidence type="ECO:0000256" key="4">
    <source>
        <dbReference type="ARBA" id="ARBA00023136"/>
    </source>
</evidence>
<dbReference type="GeneID" id="14922357"/>
<reference evidence="6 7" key="1">
    <citation type="journal article" date="2013" name="Genome Biol.">
        <title>Genome of Acanthamoeba castellanii highlights extensive lateral gene transfer and early evolution of tyrosine kinase signaling.</title>
        <authorList>
            <person name="Clarke M."/>
            <person name="Lohan A.J."/>
            <person name="Liu B."/>
            <person name="Lagkouvardos I."/>
            <person name="Roy S."/>
            <person name="Zafar N."/>
            <person name="Bertelli C."/>
            <person name="Schilde C."/>
            <person name="Kianianmomeni A."/>
            <person name="Burglin T.R."/>
            <person name="Frech C."/>
            <person name="Turcotte B."/>
            <person name="Kopec K.O."/>
            <person name="Synnott J.M."/>
            <person name="Choo C."/>
            <person name="Paponov I."/>
            <person name="Finkler A."/>
            <person name="Soon Heng Tan C."/>
            <person name="Hutchins A.P."/>
            <person name="Weinmeier T."/>
            <person name="Rattei T."/>
            <person name="Chu J.S."/>
            <person name="Gimenez G."/>
            <person name="Irimia M."/>
            <person name="Rigden D.J."/>
            <person name="Fitzpatrick D.A."/>
            <person name="Lorenzo-Morales J."/>
            <person name="Bateman A."/>
            <person name="Chiu C.H."/>
            <person name="Tang P."/>
            <person name="Hegemann P."/>
            <person name="Fromm H."/>
            <person name="Raoult D."/>
            <person name="Greub G."/>
            <person name="Miranda-Saavedra D."/>
            <person name="Chen N."/>
            <person name="Nash P."/>
            <person name="Ginger M.L."/>
            <person name="Horn M."/>
            <person name="Schaap P."/>
            <person name="Caler L."/>
            <person name="Loftus B."/>
        </authorList>
    </citation>
    <scope>NUCLEOTIDE SEQUENCE [LARGE SCALE GENOMIC DNA]</scope>
    <source>
        <strain evidence="6 7">Neff</strain>
    </source>
</reference>
<evidence type="ECO:0000313" key="6">
    <source>
        <dbReference type="EMBL" id="ELR21463.1"/>
    </source>
</evidence>
<accession>L8H9R2</accession>
<feature type="transmembrane region" description="Helical" evidence="5">
    <location>
        <begin position="276"/>
        <end position="293"/>
    </location>
</feature>
<dbReference type="PANTHER" id="PTHR14255">
    <property type="entry name" value="CEREBLON"/>
    <property type="match status" value="1"/>
</dbReference>
<feature type="transmembrane region" description="Helical" evidence="5">
    <location>
        <begin position="359"/>
        <end position="379"/>
    </location>
</feature>
<evidence type="ECO:0000256" key="5">
    <source>
        <dbReference type="SAM" id="Phobius"/>
    </source>
</evidence>
<organism evidence="6 7">
    <name type="scientific">Acanthamoeba castellanii (strain ATCC 30010 / Neff)</name>
    <dbReference type="NCBI Taxonomy" id="1257118"/>
    <lineage>
        <taxon>Eukaryota</taxon>
        <taxon>Amoebozoa</taxon>
        <taxon>Discosea</taxon>
        <taxon>Longamoebia</taxon>
        <taxon>Centramoebida</taxon>
        <taxon>Acanthamoebidae</taxon>
        <taxon>Acanthamoeba</taxon>
    </lineage>
</organism>